<dbReference type="Gene3D" id="3.30.565.10">
    <property type="entry name" value="Histidine kinase-like ATPase, C-terminal domain"/>
    <property type="match status" value="1"/>
</dbReference>
<dbReference type="GO" id="GO:0005886">
    <property type="term" value="C:plasma membrane"/>
    <property type="evidence" value="ECO:0007669"/>
    <property type="project" value="TreeGrafter"/>
</dbReference>
<sequence length="442" mass="49254">MKLTFISGIKLKITVAFSLVFVSLSLVFNLYCYQRIKSLLINDNNKYLLDRAERYLSKIDVSPVIIPLPGNNTMIRVLNHSRNNHHILFESPGIIRKIPTPVKTGVTDTLNQRVTFVTNVIEDNPAELVLVTDGTQLNKSLDYLLILLISCSLASVVIAALVSYILAYSLLRPVQKIINASNVINTNQLKELIPVEETGDELQELTETINRMLIRIESSLQQQQNFFASASHELKTPLAIMKAELELGLIKKGVDPELKALLSSQLDEINRLQMVVQEFLMISELKNGSLKAYKEPVDIAAFVVKAFHHLQPLLAAKNLKPEITFNKNVSDFTISADKDKIWITLLNVIENAIKYSPDAGSISCLVEECPHKPALVICVTNATTHEKINTDFLQNAFYRADAIQSGNGMGLWLSNQLLSAQGGELQLVSADYTFTAKLILLI</sequence>
<dbReference type="InterPro" id="IPR003661">
    <property type="entry name" value="HisK_dim/P_dom"/>
</dbReference>
<dbReference type="PANTHER" id="PTHR45436">
    <property type="entry name" value="SENSOR HISTIDINE KINASE YKOH"/>
    <property type="match status" value="1"/>
</dbReference>
<keyword evidence="10" id="KW-0175">Coiled coil</keyword>
<evidence type="ECO:0000256" key="4">
    <source>
        <dbReference type="ARBA" id="ARBA00022553"/>
    </source>
</evidence>
<dbReference type="Proteomes" id="UP000320042">
    <property type="component" value="Unassembled WGS sequence"/>
</dbReference>
<evidence type="ECO:0000256" key="2">
    <source>
        <dbReference type="ARBA" id="ARBA00004370"/>
    </source>
</evidence>
<keyword evidence="9" id="KW-0902">Two-component regulatory system</keyword>
<evidence type="ECO:0000256" key="11">
    <source>
        <dbReference type="SAM" id="Phobius"/>
    </source>
</evidence>
<dbReference type="Pfam" id="PF00512">
    <property type="entry name" value="HisKA"/>
    <property type="match status" value="1"/>
</dbReference>
<evidence type="ECO:0000256" key="5">
    <source>
        <dbReference type="ARBA" id="ARBA00022679"/>
    </source>
</evidence>
<gene>
    <name evidence="14" type="ORF">FPZ43_00195</name>
</gene>
<feature type="domain" description="HAMP" evidence="13">
    <location>
        <begin position="168"/>
        <end position="221"/>
    </location>
</feature>
<dbReference type="Pfam" id="PF02518">
    <property type="entry name" value="HATPase_c"/>
    <property type="match status" value="1"/>
</dbReference>
<protein>
    <recommendedName>
        <fullName evidence="3">histidine kinase</fullName>
        <ecNumber evidence="3">2.7.13.3</ecNumber>
    </recommendedName>
</protein>
<feature type="coiled-coil region" evidence="10">
    <location>
        <begin position="195"/>
        <end position="222"/>
    </location>
</feature>
<evidence type="ECO:0000256" key="10">
    <source>
        <dbReference type="SAM" id="Coils"/>
    </source>
</evidence>
<evidence type="ECO:0000256" key="1">
    <source>
        <dbReference type="ARBA" id="ARBA00000085"/>
    </source>
</evidence>
<dbReference type="EMBL" id="VOEJ01000001">
    <property type="protein sequence ID" value="TWR30938.1"/>
    <property type="molecule type" value="Genomic_DNA"/>
</dbReference>
<keyword evidence="15" id="KW-1185">Reference proteome</keyword>
<evidence type="ECO:0000313" key="15">
    <source>
        <dbReference type="Proteomes" id="UP000320042"/>
    </source>
</evidence>
<keyword evidence="8 11" id="KW-1133">Transmembrane helix</keyword>
<comment type="subcellular location">
    <subcellularLocation>
        <location evidence="2">Membrane</location>
    </subcellularLocation>
</comment>
<keyword evidence="4" id="KW-0597">Phosphoprotein</keyword>
<dbReference type="SUPFAM" id="SSF47384">
    <property type="entry name" value="Homodimeric domain of signal transducing histidine kinase"/>
    <property type="match status" value="1"/>
</dbReference>
<evidence type="ECO:0000259" key="13">
    <source>
        <dbReference type="PROSITE" id="PS50885"/>
    </source>
</evidence>
<evidence type="ECO:0000256" key="3">
    <source>
        <dbReference type="ARBA" id="ARBA00012438"/>
    </source>
</evidence>
<dbReference type="InterPro" id="IPR005467">
    <property type="entry name" value="His_kinase_dom"/>
</dbReference>
<evidence type="ECO:0000256" key="6">
    <source>
        <dbReference type="ARBA" id="ARBA00022692"/>
    </source>
</evidence>
<dbReference type="PANTHER" id="PTHR45436:SF5">
    <property type="entry name" value="SENSOR HISTIDINE KINASE TRCS"/>
    <property type="match status" value="1"/>
</dbReference>
<dbReference type="CDD" id="cd06225">
    <property type="entry name" value="HAMP"/>
    <property type="match status" value="1"/>
</dbReference>
<feature type="transmembrane region" description="Helical" evidence="11">
    <location>
        <begin position="143"/>
        <end position="171"/>
    </location>
</feature>
<keyword evidence="5" id="KW-0808">Transferase</keyword>
<dbReference type="OrthoDB" id="594725at2"/>
<dbReference type="InterPro" id="IPR036097">
    <property type="entry name" value="HisK_dim/P_sf"/>
</dbReference>
<evidence type="ECO:0000259" key="12">
    <source>
        <dbReference type="PROSITE" id="PS50109"/>
    </source>
</evidence>
<proteinExistence type="predicted"/>
<dbReference type="SUPFAM" id="SSF158472">
    <property type="entry name" value="HAMP domain-like"/>
    <property type="match status" value="1"/>
</dbReference>
<dbReference type="EC" id="2.7.13.3" evidence="3"/>
<dbReference type="Pfam" id="PF00672">
    <property type="entry name" value="HAMP"/>
    <property type="match status" value="1"/>
</dbReference>
<evidence type="ECO:0000256" key="9">
    <source>
        <dbReference type="ARBA" id="ARBA00023012"/>
    </source>
</evidence>
<evidence type="ECO:0000313" key="14">
    <source>
        <dbReference type="EMBL" id="TWR30938.1"/>
    </source>
</evidence>
<comment type="caution">
    <text evidence="14">The sequence shown here is derived from an EMBL/GenBank/DDBJ whole genome shotgun (WGS) entry which is preliminary data.</text>
</comment>
<feature type="domain" description="Histidine kinase" evidence="12">
    <location>
        <begin position="229"/>
        <end position="442"/>
    </location>
</feature>
<dbReference type="SMART" id="SM00304">
    <property type="entry name" value="HAMP"/>
    <property type="match status" value="1"/>
</dbReference>
<accession>A0A563UI59</accession>
<dbReference type="CDD" id="cd00082">
    <property type="entry name" value="HisKA"/>
    <property type="match status" value="1"/>
</dbReference>
<dbReference type="PROSITE" id="PS50885">
    <property type="entry name" value="HAMP"/>
    <property type="match status" value="1"/>
</dbReference>
<dbReference type="GO" id="GO:0000155">
    <property type="term" value="F:phosphorelay sensor kinase activity"/>
    <property type="evidence" value="ECO:0007669"/>
    <property type="project" value="InterPro"/>
</dbReference>
<dbReference type="SMART" id="SM00388">
    <property type="entry name" value="HisKA"/>
    <property type="match status" value="1"/>
</dbReference>
<dbReference type="SUPFAM" id="SSF55874">
    <property type="entry name" value="ATPase domain of HSP90 chaperone/DNA topoisomerase II/histidine kinase"/>
    <property type="match status" value="1"/>
</dbReference>
<dbReference type="RefSeq" id="WP_146379835.1">
    <property type="nucleotide sequence ID" value="NZ_VOEJ01000001.1"/>
</dbReference>
<dbReference type="InterPro" id="IPR003660">
    <property type="entry name" value="HAMP_dom"/>
</dbReference>
<evidence type="ECO:0000256" key="8">
    <source>
        <dbReference type="ARBA" id="ARBA00022989"/>
    </source>
</evidence>
<reference evidence="14 15" key="1">
    <citation type="submission" date="2019-07" db="EMBL/GenBank/DDBJ databases">
        <authorList>
            <person name="Kim J."/>
        </authorList>
    </citation>
    <scope>NUCLEOTIDE SEQUENCE [LARGE SCALE GENOMIC DNA]</scope>
    <source>
        <strain evidence="15">dk17</strain>
    </source>
</reference>
<dbReference type="InterPro" id="IPR050428">
    <property type="entry name" value="TCS_sensor_his_kinase"/>
</dbReference>
<dbReference type="Gene3D" id="1.10.287.130">
    <property type="match status" value="1"/>
</dbReference>
<name>A0A563UI59_9SPHI</name>
<dbReference type="InterPro" id="IPR003594">
    <property type="entry name" value="HATPase_dom"/>
</dbReference>
<organism evidence="14 15">
    <name type="scientific">Mucilaginibacter pallidiroseus</name>
    <dbReference type="NCBI Taxonomy" id="2599295"/>
    <lineage>
        <taxon>Bacteria</taxon>
        <taxon>Pseudomonadati</taxon>
        <taxon>Bacteroidota</taxon>
        <taxon>Sphingobacteriia</taxon>
        <taxon>Sphingobacteriales</taxon>
        <taxon>Sphingobacteriaceae</taxon>
        <taxon>Mucilaginibacter</taxon>
    </lineage>
</organism>
<keyword evidence="7" id="KW-0418">Kinase</keyword>
<evidence type="ECO:0000256" key="7">
    <source>
        <dbReference type="ARBA" id="ARBA00022777"/>
    </source>
</evidence>
<dbReference type="SMART" id="SM00387">
    <property type="entry name" value="HATPase_c"/>
    <property type="match status" value="1"/>
</dbReference>
<keyword evidence="11" id="KW-0472">Membrane</keyword>
<dbReference type="PROSITE" id="PS50109">
    <property type="entry name" value="HIS_KIN"/>
    <property type="match status" value="1"/>
</dbReference>
<dbReference type="InterPro" id="IPR036890">
    <property type="entry name" value="HATPase_C_sf"/>
</dbReference>
<comment type="catalytic activity">
    <reaction evidence="1">
        <text>ATP + protein L-histidine = ADP + protein N-phospho-L-histidine.</text>
        <dbReference type="EC" id="2.7.13.3"/>
    </reaction>
</comment>
<dbReference type="Gene3D" id="6.10.340.10">
    <property type="match status" value="1"/>
</dbReference>
<feature type="transmembrane region" description="Helical" evidence="11">
    <location>
        <begin position="13"/>
        <end position="33"/>
    </location>
</feature>
<keyword evidence="6 11" id="KW-0812">Transmembrane</keyword>
<dbReference type="AlphaFoldDB" id="A0A563UI59"/>